<accession>E9GJB4</accession>
<feature type="domain" description="Fibrinogen C-terminal" evidence="2">
    <location>
        <begin position="38"/>
        <end position="97"/>
    </location>
</feature>
<name>E9GJB4_DAPPU</name>
<dbReference type="SUPFAM" id="SSF56496">
    <property type="entry name" value="Fibrinogen C-terminal domain-like"/>
    <property type="match status" value="1"/>
</dbReference>
<keyword evidence="4" id="KW-1185">Reference proteome</keyword>
<proteinExistence type="predicted"/>
<feature type="region of interest" description="Disordered" evidence="1">
    <location>
        <begin position="1"/>
        <end position="39"/>
    </location>
</feature>
<dbReference type="AlphaFoldDB" id="E9GJB4"/>
<dbReference type="EMBL" id="GL732547">
    <property type="protein sequence ID" value="EFX80515.1"/>
    <property type="molecule type" value="Genomic_DNA"/>
</dbReference>
<gene>
    <name evidence="3" type="ORF">DAPPUDRAFT_103449</name>
</gene>
<dbReference type="PROSITE" id="PS51406">
    <property type="entry name" value="FIBRINOGEN_C_2"/>
    <property type="match status" value="1"/>
</dbReference>
<evidence type="ECO:0000259" key="2">
    <source>
        <dbReference type="PROSITE" id="PS51406"/>
    </source>
</evidence>
<dbReference type="OrthoDB" id="6145874at2759"/>
<evidence type="ECO:0000313" key="3">
    <source>
        <dbReference type="EMBL" id="EFX80515.1"/>
    </source>
</evidence>
<dbReference type="KEGG" id="dpx:DAPPUDRAFT_103449"/>
<sequence length="127" mass="14227">MLEFRIDVSTGFPPAGQQQQLGENDKQTNERTNGRTDRVDSEEDLYRLWVEGYQGNATDSLGSHNGYAFSTFDRDNDEAPPCCPCAPAYGGGWWFYRRRRVEDSAARFPADAAAGEHEHDDSHTPPA</sequence>
<reference evidence="3 4" key="1">
    <citation type="journal article" date="2011" name="Science">
        <title>The ecoresponsive genome of Daphnia pulex.</title>
        <authorList>
            <person name="Colbourne J.K."/>
            <person name="Pfrender M.E."/>
            <person name="Gilbert D."/>
            <person name="Thomas W.K."/>
            <person name="Tucker A."/>
            <person name="Oakley T.H."/>
            <person name="Tokishita S."/>
            <person name="Aerts A."/>
            <person name="Arnold G.J."/>
            <person name="Basu M.K."/>
            <person name="Bauer D.J."/>
            <person name="Caceres C.E."/>
            <person name="Carmel L."/>
            <person name="Casola C."/>
            <person name="Choi J.H."/>
            <person name="Detter J.C."/>
            <person name="Dong Q."/>
            <person name="Dusheyko S."/>
            <person name="Eads B.D."/>
            <person name="Frohlich T."/>
            <person name="Geiler-Samerotte K.A."/>
            <person name="Gerlach D."/>
            <person name="Hatcher P."/>
            <person name="Jogdeo S."/>
            <person name="Krijgsveld J."/>
            <person name="Kriventseva E.V."/>
            <person name="Kultz D."/>
            <person name="Laforsch C."/>
            <person name="Lindquist E."/>
            <person name="Lopez J."/>
            <person name="Manak J.R."/>
            <person name="Muller J."/>
            <person name="Pangilinan J."/>
            <person name="Patwardhan R.P."/>
            <person name="Pitluck S."/>
            <person name="Pritham E.J."/>
            <person name="Rechtsteiner A."/>
            <person name="Rho M."/>
            <person name="Rogozin I.B."/>
            <person name="Sakarya O."/>
            <person name="Salamov A."/>
            <person name="Schaack S."/>
            <person name="Shapiro H."/>
            <person name="Shiga Y."/>
            <person name="Skalitzky C."/>
            <person name="Smith Z."/>
            <person name="Souvorov A."/>
            <person name="Sung W."/>
            <person name="Tang Z."/>
            <person name="Tsuchiya D."/>
            <person name="Tu H."/>
            <person name="Vos H."/>
            <person name="Wang M."/>
            <person name="Wolf Y.I."/>
            <person name="Yamagata H."/>
            <person name="Yamada T."/>
            <person name="Ye Y."/>
            <person name="Shaw J.R."/>
            <person name="Andrews J."/>
            <person name="Crease T.J."/>
            <person name="Tang H."/>
            <person name="Lucas S.M."/>
            <person name="Robertson H.M."/>
            <person name="Bork P."/>
            <person name="Koonin E.V."/>
            <person name="Zdobnov E.M."/>
            <person name="Grigoriev I.V."/>
            <person name="Lynch M."/>
            <person name="Boore J.L."/>
        </authorList>
    </citation>
    <scope>NUCLEOTIDE SEQUENCE [LARGE SCALE GENOMIC DNA]</scope>
</reference>
<dbReference type="Proteomes" id="UP000000305">
    <property type="component" value="Unassembled WGS sequence"/>
</dbReference>
<organism evidence="3 4">
    <name type="scientific">Daphnia pulex</name>
    <name type="common">Water flea</name>
    <dbReference type="NCBI Taxonomy" id="6669"/>
    <lineage>
        <taxon>Eukaryota</taxon>
        <taxon>Metazoa</taxon>
        <taxon>Ecdysozoa</taxon>
        <taxon>Arthropoda</taxon>
        <taxon>Crustacea</taxon>
        <taxon>Branchiopoda</taxon>
        <taxon>Diplostraca</taxon>
        <taxon>Cladocera</taxon>
        <taxon>Anomopoda</taxon>
        <taxon>Daphniidae</taxon>
        <taxon>Daphnia</taxon>
    </lineage>
</organism>
<feature type="compositionally biased region" description="Basic and acidic residues" evidence="1">
    <location>
        <begin position="23"/>
        <end position="39"/>
    </location>
</feature>
<dbReference type="InterPro" id="IPR014716">
    <property type="entry name" value="Fibrinogen_a/b/g_C_1"/>
</dbReference>
<feature type="compositionally biased region" description="Basic and acidic residues" evidence="1">
    <location>
        <begin position="114"/>
        <end position="127"/>
    </location>
</feature>
<dbReference type="Gene3D" id="3.90.215.10">
    <property type="entry name" value="Gamma Fibrinogen, chain A, domain 1"/>
    <property type="match status" value="1"/>
</dbReference>
<dbReference type="InterPro" id="IPR002181">
    <property type="entry name" value="Fibrinogen_a/b/g_C_dom"/>
</dbReference>
<dbReference type="Pfam" id="PF00147">
    <property type="entry name" value="Fibrinogen_C"/>
    <property type="match status" value="1"/>
</dbReference>
<dbReference type="InterPro" id="IPR050373">
    <property type="entry name" value="Fibrinogen_C-term_domain"/>
</dbReference>
<feature type="region of interest" description="Disordered" evidence="1">
    <location>
        <begin position="108"/>
        <end position="127"/>
    </location>
</feature>
<evidence type="ECO:0000313" key="4">
    <source>
        <dbReference type="Proteomes" id="UP000000305"/>
    </source>
</evidence>
<protein>
    <recommendedName>
        <fullName evidence="2">Fibrinogen C-terminal domain-containing protein</fullName>
    </recommendedName>
</protein>
<dbReference type="InParanoid" id="E9GJB4"/>
<dbReference type="PANTHER" id="PTHR19143">
    <property type="entry name" value="FIBRINOGEN/TENASCIN/ANGIOPOEITIN"/>
    <property type="match status" value="1"/>
</dbReference>
<evidence type="ECO:0000256" key="1">
    <source>
        <dbReference type="SAM" id="MobiDB-lite"/>
    </source>
</evidence>
<dbReference type="PhylomeDB" id="E9GJB4"/>
<dbReference type="HOGENOM" id="CLU_1972707_0_0_1"/>
<dbReference type="SMART" id="SM00186">
    <property type="entry name" value="FBG"/>
    <property type="match status" value="1"/>
</dbReference>
<dbReference type="InterPro" id="IPR036056">
    <property type="entry name" value="Fibrinogen-like_C"/>
</dbReference>
<dbReference type="STRING" id="6669.E9GJB4"/>